<proteinExistence type="predicted"/>
<keyword evidence="2" id="KW-1185">Reference proteome</keyword>
<sequence>MPEASAYNCIWNKTHLGKGIGGVHRNHDWSFRKVCLCLLVSFTTIPSQPHP</sequence>
<gene>
    <name evidence="1" type="ORF">TBRA_LOCUS818</name>
</gene>
<evidence type="ECO:0000313" key="1">
    <source>
        <dbReference type="EMBL" id="CAB0028673.1"/>
    </source>
</evidence>
<dbReference type="Proteomes" id="UP000479190">
    <property type="component" value="Unassembled WGS sequence"/>
</dbReference>
<accession>A0A6H5I2F4</accession>
<organism evidence="1 2">
    <name type="scientific">Trichogramma brassicae</name>
    <dbReference type="NCBI Taxonomy" id="86971"/>
    <lineage>
        <taxon>Eukaryota</taxon>
        <taxon>Metazoa</taxon>
        <taxon>Ecdysozoa</taxon>
        <taxon>Arthropoda</taxon>
        <taxon>Hexapoda</taxon>
        <taxon>Insecta</taxon>
        <taxon>Pterygota</taxon>
        <taxon>Neoptera</taxon>
        <taxon>Endopterygota</taxon>
        <taxon>Hymenoptera</taxon>
        <taxon>Apocrita</taxon>
        <taxon>Proctotrupomorpha</taxon>
        <taxon>Chalcidoidea</taxon>
        <taxon>Trichogrammatidae</taxon>
        <taxon>Trichogramma</taxon>
    </lineage>
</organism>
<dbReference type="EMBL" id="CADCXV010000170">
    <property type="protein sequence ID" value="CAB0028673.1"/>
    <property type="molecule type" value="Genomic_DNA"/>
</dbReference>
<dbReference type="AlphaFoldDB" id="A0A6H5I2F4"/>
<protein>
    <submittedName>
        <fullName evidence="1">Uncharacterized protein</fullName>
    </submittedName>
</protein>
<name>A0A6H5I2F4_9HYME</name>
<reference evidence="1 2" key="1">
    <citation type="submission" date="2020-02" db="EMBL/GenBank/DDBJ databases">
        <authorList>
            <person name="Ferguson B K."/>
        </authorList>
    </citation>
    <scope>NUCLEOTIDE SEQUENCE [LARGE SCALE GENOMIC DNA]</scope>
</reference>
<evidence type="ECO:0000313" key="2">
    <source>
        <dbReference type="Proteomes" id="UP000479190"/>
    </source>
</evidence>